<evidence type="ECO:0000313" key="4">
    <source>
        <dbReference type="Proteomes" id="UP000297891"/>
    </source>
</evidence>
<evidence type="ECO:0000256" key="2">
    <source>
        <dbReference type="ARBA" id="ARBA00022840"/>
    </source>
</evidence>
<dbReference type="GO" id="GO:0016887">
    <property type="term" value="F:ATP hydrolysis activity"/>
    <property type="evidence" value="ECO:0007669"/>
    <property type="project" value="InterPro"/>
</dbReference>
<name>A0A2M9XX11_9LEPT</name>
<dbReference type="OrthoDB" id="9795565at2"/>
<dbReference type="GO" id="GO:0005524">
    <property type="term" value="F:ATP binding"/>
    <property type="evidence" value="ECO:0007669"/>
    <property type="project" value="UniProtKB-KW"/>
</dbReference>
<evidence type="ECO:0008006" key="5">
    <source>
        <dbReference type="Google" id="ProtNLM"/>
    </source>
</evidence>
<evidence type="ECO:0000256" key="1">
    <source>
        <dbReference type="ARBA" id="ARBA00022741"/>
    </source>
</evidence>
<dbReference type="EMBL" id="RQFP01000008">
    <property type="protein sequence ID" value="TGK93013.1"/>
    <property type="molecule type" value="Genomic_DNA"/>
</dbReference>
<dbReference type="SUPFAM" id="SSF52540">
    <property type="entry name" value="P-loop containing nucleoside triphosphate hydrolases"/>
    <property type="match status" value="1"/>
</dbReference>
<accession>A0A2M9XX11</accession>
<protein>
    <recommendedName>
        <fullName evidence="5">Protein CR006 P-loop domain-containing protein</fullName>
    </recommendedName>
</protein>
<dbReference type="RefSeq" id="WP_100792219.1">
    <property type="nucleotide sequence ID" value="NZ_NPDQ01000011.1"/>
</dbReference>
<proteinExistence type="predicted"/>
<gene>
    <name evidence="3" type="ORF">EHQ30_12355</name>
</gene>
<evidence type="ECO:0000313" key="3">
    <source>
        <dbReference type="EMBL" id="TGK93013.1"/>
    </source>
</evidence>
<reference evidence="3" key="1">
    <citation type="journal article" date="2019" name="PLoS Negl. Trop. Dis.">
        <title>Revisiting the worldwide diversity of Leptospira species in the environment.</title>
        <authorList>
            <person name="Vincent A.T."/>
            <person name="Schiettekatte O."/>
            <person name="Bourhy P."/>
            <person name="Veyrier F.J."/>
            <person name="Picardeau M."/>
        </authorList>
    </citation>
    <scope>NUCLEOTIDE SEQUENCE [LARGE SCALE GENOMIC DNA]</scope>
    <source>
        <strain evidence="3">201800277</strain>
    </source>
</reference>
<dbReference type="InterPro" id="IPR017871">
    <property type="entry name" value="ABC_transporter-like_CS"/>
</dbReference>
<dbReference type="PROSITE" id="PS00211">
    <property type="entry name" value="ABC_TRANSPORTER_1"/>
    <property type="match status" value="1"/>
</dbReference>
<keyword evidence="1" id="KW-0547">Nucleotide-binding</keyword>
<dbReference type="AlphaFoldDB" id="A0A2M9XX11"/>
<keyword evidence="4" id="KW-1185">Reference proteome</keyword>
<dbReference type="Gene3D" id="3.40.50.300">
    <property type="entry name" value="P-loop containing nucleotide triphosphate hydrolases"/>
    <property type="match status" value="1"/>
</dbReference>
<comment type="caution">
    <text evidence="3">The sequence shown here is derived from an EMBL/GenBank/DDBJ whole genome shotgun (WGS) entry which is preliminary data.</text>
</comment>
<dbReference type="InterPro" id="IPR027417">
    <property type="entry name" value="P-loop_NTPase"/>
</dbReference>
<organism evidence="3 4">
    <name type="scientific">Leptospira brenneri</name>
    <dbReference type="NCBI Taxonomy" id="2023182"/>
    <lineage>
        <taxon>Bacteria</taxon>
        <taxon>Pseudomonadati</taxon>
        <taxon>Spirochaetota</taxon>
        <taxon>Spirochaetia</taxon>
        <taxon>Leptospirales</taxon>
        <taxon>Leptospiraceae</taxon>
        <taxon>Leptospira</taxon>
    </lineage>
</organism>
<dbReference type="Proteomes" id="UP000297891">
    <property type="component" value="Unassembled WGS sequence"/>
</dbReference>
<keyword evidence="2" id="KW-0067">ATP-binding</keyword>
<sequence length="698" mass="81416">MIIKLKHCNNIKEGEISLSKNSLNIKYAINGTGKSTLSKAIYSYIHDKHNSTQTLSKLKPFQADGTAENNPEINGITDLNSVKVFDEQYINEFVFRQDELIKGSFDILIRDANFENGMAEISELTKVIRNEISKDAEIEQLLSDFQEITNSFGRQVKKGIHGSSPLVKGFKDGNLVTNVPEEFREYSEFIQHESNYKWAKWQIDGKPFLDLSKNCPYCISDIQDKKNKIQKIASSYDPKVVENINKIVSTFQKLKMYFSDSTNQAIDKFIFNATGFTKDQEQYLIEIKNQIERITSKIKEAQNIHFNTLKDVEKIIELLSNLEIKLDLYSHLNSERTKSKTDLINNSIKMLLEKAGKLQGVINKQNRLIELLIKENNLEINEFLKNAGYKYKVNIIEDGSEYKLKLFHTDSDKLIQEAKSHLSYGERNAFALVLFMYDTLKAKPDVIILDDPISSFDKNKKYAIINMLFRREKFFKNKTVLFLTHDFEPIVDMIYHHTDKFAPPFASFLENNNGILKEKEIKKADIKTFIEINTENIRSNIPSLNKLVYLRRLYELQNNKGIEFQLISNLLHKRKTPNLSENGICRDMTKSEKRKATKILRKEIPNFSYTKTLITINDRKKLIDHYFSSDNNYEKLHIYRILFGEEILPKASEVMKKFINEAFHIEIDYIYQLNPRKYQLVPQYIINECDNHIQLLNI</sequence>